<gene>
    <name evidence="3" type="ORF">Pa4123_14110</name>
</gene>
<protein>
    <recommendedName>
        <fullName evidence="5">CU044_5270 family protein</fullName>
    </recommendedName>
</protein>
<sequence length="338" mass="36197">MSHTDPDVVAVRELPPGVPDPSDESVSRTWRLMTGRRPAPARVWSRLLVPVTAAAMVVGLAVGAAVVFRPGGLSFGAGGGPSDEKTSEPNLAPPSPEAVAALKAMASTAASIPTTVPPIASGQYVFVHHDGWVVDAGASSESATVEKQDRSYWFDPNGMLLRGVRFGDDPADLGNDANVPPGEVGRSVEVPTPEWLAQLPTDPARLVEVLRGAMDKDAPWSIDHQVWSEMQDFYLKCDLLLSTEVRAALLTAFTSLRGITSSEITIDKRRLVAIRHTERGIGDEILFDPTTGRAVGRRTVDVDSDVTLDPSSPVRLDPGVGYQAIWTQKVVDELYATS</sequence>
<comment type="caution">
    <text evidence="3">The sequence shown here is derived from an EMBL/GenBank/DDBJ whole genome shotgun (WGS) entry which is preliminary data.</text>
</comment>
<feature type="transmembrane region" description="Helical" evidence="2">
    <location>
        <begin position="47"/>
        <end position="68"/>
    </location>
</feature>
<reference evidence="3" key="1">
    <citation type="submission" date="2022-12" db="EMBL/GenBank/DDBJ databases">
        <title>New Phytohabitans aurantiacus sp. RD004123 nov., an actinomycete isolated from soil.</title>
        <authorList>
            <person name="Triningsih D.W."/>
            <person name="Harunari E."/>
            <person name="Igarashi Y."/>
        </authorList>
    </citation>
    <scope>NUCLEOTIDE SEQUENCE</scope>
    <source>
        <strain evidence="3">RD004123</strain>
    </source>
</reference>
<dbReference type="Proteomes" id="UP001144280">
    <property type="component" value="Unassembled WGS sequence"/>
</dbReference>
<accession>A0ABQ5QNW6</accession>
<keyword evidence="2" id="KW-1133">Transmembrane helix</keyword>
<keyword evidence="2" id="KW-0472">Membrane</keyword>
<evidence type="ECO:0000313" key="4">
    <source>
        <dbReference type="Proteomes" id="UP001144280"/>
    </source>
</evidence>
<proteinExistence type="predicted"/>
<feature type="region of interest" description="Disordered" evidence="1">
    <location>
        <begin position="1"/>
        <end position="25"/>
    </location>
</feature>
<name>A0ABQ5QNW6_9ACTN</name>
<dbReference type="RefSeq" id="WP_281893279.1">
    <property type="nucleotide sequence ID" value="NZ_BSDI01000006.1"/>
</dbReference>
<dbReference type="EMBL" id="BSDI01000006">
    <property type="protein sequence ID" value="GLH96138.1"/>
    <property type="molecule type" value="Genomic_DNA"/>
</dbReference>
<evidence type="ECO:0000313" key="3">
    <source>
        <dbReference type="EMBL" id="GLH96138.1"/>
    </source>
</evidence>
<keyword evidence="4" id="KW-1185">Reference proteome</keyword>
<evidence type="ECO:0008006" key="5">
    <source>
        <dbReference type="Google" id="ProtNLM"/>
    </source>
</evidence>
<evidence type="ECO:0000256" key="1">
    <source>
        <dbReference type="SAM" id="MobiDB-lite"/>
    </source>
</evidence>
<evidence type="ECO:0000256" key="2">
    <source>
        <dbReference type="SAM" id="Phobius"/>
    </source>
</evidence>
<organism evidence="3 4">
    <name type="scientific">Phytohabitans aurantiacus</name>
    <dbReference type="NCBI Taxonomy" id="3016789"/>
    <lineage>
        <taxon>Bacteria</taxon>
        <taxon>Bacillati</taxon>
        <taxon>Actinomycetota</taxon>
        <taxon>Actinomycetes</taxon>
        <taxon>Micromonosporales</taxon>
        <taxon>Micromonosporaceae</taxon>
    </lineage>
</organism>
<keyword evidence="2" id="KW-0812">Transmembrane</keyword>